<dbReference type="RefSeq" id="WP_189477824.1">
    <property type="nucleotide sequence ID" value="NZ_BMYM01000002.1"/>
</dbReference>
<dbReference type="Gene3D" id="1.10.1740.110">
    <property type="match status" value="1"/>
</dbReference>
<dbReference type="Pfam" id="PF00561">
    <property type="entry name" value="Abhydrolase_1"/>
    <property type="match status" value="1"/>
</dbReference>
<feature type="site" description="Important for acyl-CoA specificity" evidence="7">
    <location>
        <position position="325"/>
    </location>
</feature>
<dbReference type="Gene3D" id="3.40.50.1820">
    <property type="entry name" value="alpha/beta hydrolase"/>
    <property type="match status" value="1"/>
</dbReference>
<reference evidence="10" key="1">
    <citation type="journal article" date="2014" name="Int. J. Syst. Evol. Microbiol.">
        <title>Complete genome sequence of Corynebacterium casei LMG S-19264T (=DSM 44701T), isolated from a smear-ripened cheese.</title>
        <authorList>
            <consortium name="US DOE Joint Genome Institute (JGI-PGF)"/>
            <person name="Walter F."/>
            <person name="Albersmeier A."/>
            <person name="Kalinowski J."/>
            <person name="Ruckert C."/>
        </authorList>
    </citation>
    <scope>NUCLEOTIDE SEQUENCE</scope>
    <source>
        <strain evidence="10">KCTC 23430</strain>
    </source>
</reference>
<keyword evidence="3 7" id="KW-0028">Amino-acid biosynthesis</keyword>
<keyword evidence="11" id="KW-1185">Reference proteome</keyword>
<feature type="domain" description="AB hydrolase-1" evidence="9">
    <location>
        <begin position="50"/>
        <end position="360"/>
    </location>
</feature>
<evidence type="ECO:0000256" key="5">
    <source>
        <dbReference type="ARBA" id="ARBA00023167"/>
    </source>
</evidence>
<dbReference type="HAMAP" id="MF_00296">
    <property type="entry name" value="MetX_acyltransf"/>
    <property type="match status" value="1"/>
</dbReference>
<comment type="similarity">
    <text evidence="7">Belongs to the AB hydrolase superfamily. MetX family.</text>
</comment>
<dbReference type="GO" id="GO:0009092">
    <property type="term" value="P:homoserine metabolic process"/>
    <property type="evidence" value="ECO:0007669"/>
    <property type="project" value="TreeGrafter"/>
</dbReference>
<dbReference type="InterPro" id="IPR008220">
    <property type="entry name" value="HAT_MetX-like"/>
</dbReference>
<dbReference type="GO" id="GO:0008899">
    <property type="term" value="F:homoserine O-succinyltransferase activity"/>
    <property type="evidence" value="ECO:0007669"/>
    <property type="project" value="UniProtKB-UniRule"/>
</dbReference>
<dbReference type="SUPFAM" id="SSF53474">
    <property type="entry name" value="alpha/beta-Hydrolases"/>
    <property type="match status" value="1"/>
</dbReference>
<dbReference type="PANTHER" id="PTHR32268">
    <property type="entry name" value="HOMOSERINE O-ACETYLTRANSFERASE"/>
    <property type="match status" value="1"/>
</dbReference>
<dbReference type="PIRSF" id="PIRSF000443">
    <property type="entry name" value="Homoser_Ac_trans"/>
    <property type="match status" value="1"/>
</dbReference>
<evidence type="ECO:0000256" key="2">
    <source>
        <dbReference type="ARBA" id="ARBA00022490"/>
    </source>
</evidence>
<keyword evidence="5 7" id="KW-0486">Methionine biosynthesis</keyword>
<dbReference type="PANTHER" id="PTHR32268:SF11">
    <property type="entry name" value="HOMOSERINE O-ACETYLTRANSFERASE"/>
    <property type="match status" value="1"/>
</dbReference>
<evidence type="ECO:0000313" key="11">
    <source>
        <dbReference type="Proteomes" id="UP000644693"/>
    </source>
</evidence>
<comment type="subunit">
    <text evidence="1 7">Homodimer.</text>
</comment>
<dbReference type="InterPro" id="IPR029058">
    <property type="entry name" value="AB_hydrolase_fold"/>
</dbReference>
<proteinExistence type="inferred from homology"/>
<dbReference type="NCBIfam" id="TIGR01392">
    <property type="entry name" value="homoserO_Ac_trn"/>
    <property type="match status" value="1"/>
</dbReference>
<evidence type="ECO:0000256" key="7">
    <source>
        <dbReference type="HAMAP-Rule" id="MF_00296"/>
    </source>
</evidence>
<dbReference type="AlphaFoldDB" id="A0A918XJP0"/>
<sequence>MPFDSVNTVGLVHPEVAQFDEPLQLACGRTLSSYELVYETYGTLNDDRSNAVLICHALSGHHHAAGYHSEDDRKPGWWEQCIGPGKPIDTNRFFVVSLNNLGGCNGSTGPTSINPETGKVWGPDFPPVRVRDWVNSQARLADRLGIDCWAAIVGGSLGGMQAMRWALEYPDRLRHCVVIASALRLSAQNIAFNEVARQAIESDPAFADGHYQENNEVPTRGLGLARMVGHITYLSDDAMASKFGRDLRSGTLELGDEDQVEFQVQSYLRYQGNQFSGNFDANTYMLMTRALDYFDLAREYDDDAVKAFRKANCSFLVVSFTTDWRFSPARSREIVDALIAADKPVTYTNIDADEGHDAFLLPIPRYIDVFSAYMQRVAEGN</sequence>
<gene>
    <name evidence="10" type="primary">metX</name>
    <name evidence="7" type="synonym">metXS</name>
    <name evidence="10" type="ORF">GCM10007053_21710</name>
</gene>
<evidence type="ECO:0000259" key="9">
    <source>
        <dbReference type="Pfam" id="PF00561"/>
    </source>
</evidence>
<keyword evidence="6 7" id="KW-0012">Acyltransferase</keyword>
<comment type="caution">
    <text evidence="10">The sequence shown here is derived from an EMBL/GenBank/DDBJ whole genome shotgun (WGS) entry which is preliminary data.</text>
</comment>
<evidence type="ECO:0000256" key="3">
    <source>
        <dbReference type="ARBA" id="ARBA00022605"/>
    </source>
</evidence>
<name>A0A918XJP0_9GAMM</name>
<evidence type="ECO:0000256" key="8">
    <source>
        <dbReference type="PIRSR" id="PIRSR000443-1"/>
    </source>
</evidence>
<feature type="active site" evidence="7 8">
    <location>
        <position position="356"/>
    </location>
</feature>
<evidence type="ECO:0000256" key="4">
    <source>
        <dbReference type="ARBA" id="ARBA00022679"/>
    </source>
</evidence>
<dbReference type="GO" id="GO:0004414">
    <property type="term" value="F:homoserine O-acetyltransferase activity"/>
    <property type="evidence" value="ECO:0007669"/>
    <property type="project" value="UniProtKB-ARBA"/>
</dbReference>
<feature type="binding site" evidence="7">
    <location>
        <position position="357"/>
    </location>
    <ligand>
        <name>substrate</name>
    </ligand>
</feature>
<comment type="catalytic activity">
    <reaction evidence="7">
        <text>L-homoserine + succinyl-CoA = O-succinyl-L-homoserine + CoA</text>
        <dbReference type="Rhea" id="RHEA:22008"/>
        <dbReference type="ChEBI" id="CHEBI:57287"/>
        <dbReference type="ChEBI" id="CHEBI:57292"/>
        <dbReference type="ChEBI" id="CHEBI:57476"/>
        <dbReference type="ChEBI" id="CHEBI:57661"/>
        <dbReference type="EC" id="2.3.1.46"/>
    </reaction>
</comment>
<dbReference type="InterPro" id="IPR000073">
    <property type="entry name" value="AB_hydrolase_1"/>
</dbReference>
<dbReference type="GO" id="GO:0005737">
    <property type="term" value="C:cytoplasm"/>
    <property type="evidence" value="ECO:0007669"/>
    <property type="project" value="UniProtKB-SubCell"/>
</dbReference>
<accession>A0A918XJP0</accession>
<dbReference type="EC" id="2.3.1.46" evidence="7"/>
<dbReference type="Proteomes" id="UP000644693">
    <property type="component" value="Unassembled WGS sequence"/>
</dbReference>
<dbReference type="GO" id="GO:0009086">
    <property type="term" value="P:methionine biosynthetic process"/>
    <property type="evidence" value="ECO:0007669"/>
    <property type="project" value="UniProtKB-UniRule"/>
</dbReference>
<comment type="function">
    <text evidence="7">Transfers a succinyl group from succinyl-CoA to L-homoserine, forming succinyl-L-homoserine.</text>
</comment>
<reference evidence="10" key="2">
    <citation type="submission" date="2020-09" db="EMBL/GenBank/DDBJ databases">
        <authorList>
            <person name="Sun Q."/>
            <person name="Kim S."/>
        </authorList>
    </citation>
    <scope>NUCLEOTIDE SEQUENCE</scope>
    <source>
        <strain evidence="10">KCTC 23430</strain>
    </source>
</reference>
<feature type="active site" description="Nucleophile" evidence="7 8">
    <location>
        <position position="156"/>
    </location>
</feature>
<feature type="active site" evidence="7 8">
    <location>
        <position position="323"/>
    </location>
</feature>
<evidence type="ECO:0000313" key="10">
    <source>
        <dbReference type="EMBL" id="GHD35142.1"/>
    </source>
</evidence>
<dbReference type="FunFam" id="1.10.1740.110:FF:000001">
    <property type="entry name" value="Homoserine O-acetyltransferase"/>
    <property type="match status" value="1"/>
</dbReference>
<comment type="subcellular location">
    <subcellularLocation>
        <location evidence="7">Cytoplasm</location>
    </subcellularLocation>
</comment>
<dbReference type="NCBIfam" id="NF001209">
    <property type="entry name" value="PRK00175.1"/>
    <property type="match status" value="1"/>
</dbReference>
<protein>
    <recommendedName>
        <fullName evidence="7">Homoserine O-succinyltransferase</fullName>
        <shortName evidence="7">HST</shortName>
        <ecNumber evidence="7">2.3.1.46</ecNumber>
    </recommendedName>
    <alternativeName>
        <fullName evidence="7">Homoserine transsuccinylase</fullName>
        <shortName evidence="7">HTS</shortName>
    </alternativeName>
</protein>
<evidence type="ECO:0000256" key="6">
    <source>
        <dbReference type="ARBA" id="ARBA00023315"/>
    </source>
</evidence>
<organism evidence="10 11">
    <name type="scientific">Parahalioglobus pacificus</name>
    <dbReference type="NCBI Taxonomy" id="930806"/>
    <lineage>
        <taxon>Bacteria</taxon>
        <taxon>Pseudomonadati</taxon>
        <taxon>Pseudomonadota</taxon>
        <taxon>Gammaproteobacteria</taxon>
        <taxon>Cellvibrionales</taxon>
        <taxon>Halieaceae</taxon>
        <taxon>Parahalioglobus</taxon>
    </lineage>
</organism>
<keyword evidence="2 7" id="KW-0963">Cytoplasm</keyword>
<dbReference type="EMBL" id="BMYM01000002">
    <property type="protein sequence ID" value="GHD35142.1"/>
    <property type="molecule type" value="Genomic_DNA"/>
</dbReference>
<comment type="pathway">
    <text evidence="7">Amino-acid biosynthesis; L-methionine biosynthesis via de novo pathway; O-succinyl-L-homoserine from L-homoserine: step 1/1.</text>
</comment>
<feature type="binding site" evidence="7">
    <location>
        <position position="226"/>
    </location>
    <ligand>
        <name>substrate</name>
    </ligand>
</feature>
<evidence type="ECO:0000256" key="1">
    <source>
        <dbReference type="ARBA" id="ARBA00011738"/>
    </source>
</evidence>
<keyword evidence="4 7" id="KW-0808">Transferase</keyword>
<comment type="caution">
    <text evidence="7">Lacks conserved residue(s) required for the propagation of feature annotation.</text>
</comment>